<evidence type="ECO:0000313" key="1">
    <source>
        <dbReference type="EMBL" id="SFV61769.1"/>
    </source>
</evidence>
<accession>A0A1W1C7N7</accession>
<sequence length="48" mass="5727">MLPKINISRSAELVLKKYWQDLNDKQKNMVEQYIIHSLINDYASFLLT</sequence>
<gene>
    <name evidence="1" type="ORF">MNB_SUP05-5-684</name>
</gene>
<reference evidence="1" key="1">
    <citation type="submission" date="2016-10" db="EMBL/GenBank/DDBJ databases">
        <authorList>
            <person name="de Groot N.N."/>
        </authorList>
    </citation>
    <scope>NUCLEOTIDE SEQUENCE</scope>
</reference>
<proteinExistence type="predicted"/>
<dbReference type="EMBL" id="FPHJ01000034">
    <property type="protein sequence ID" value="SFV61769.1"/>
    <property type="molecule type" value="Genomic_DNA"/>
</dbReference>
<dbReference type="AlphaFoldDB" id="A0A1W1C7N7"/>
<organism evidence="1">
    <name type="scientific">hydrothermal vent metagenome</name>
    <dbReference type="NCBI Taxonomy" id="652676"/>
    <lineage>
        <taxon>unclassified sequences</taxon>
        <taxon>metagenomes</taxon>
        <taxon>ecological metagenomes</taxon>
    </lineage>
</organism>
<protein>
    <submittedName>
        <fullName evidence="1">Uncharacterized protein</fullName>
    </submittedName>
</protein>
<name>A0A1W1C7N7_9ZZZZ</name>